<proteinExistence type="predicted"/>
<gene>
    <name evidence="2" type="ORF">C9994_07555</name>
</gene>
<dbReference type="SUPFAM" id="SSF53850">
    <property type="entry name" value="Periplasmic binding protein-like II"/>
    <property type="match status" value="1"/>
</dbReference>
<evidence type="ECO:0000313" key="3">
    <source>
        <dbReference type="Proteomes" id="UP000240608"/>
    </source>
</evidence>
<protein>
    <submittedName>
        <fullName evidence="2">Uncharacterized protein</fullName>
    </submittedName>
</protein>
<name>A0A2T4DRF9_9BACT</name>
<reference evidence="2 3" key="1">
    <citation type="submission" date="2018-03" db="EMBL/GenBank/DDBJ databases">
        <title>Cross-interface Injection: A General Nanoliter Liquid Handling Method Applied to Single Cells Genome Amplification Automated Nanoliter Liquid Handling Applied to Single Cell Multiple Displacement Amplification.</title>
        <authorList>
            <person name="Yun J."/>
            <person name="Xu P."/>
            <person name="Xu J."/>
            <person name="Dai X."/>
            <person name="Wang Y."/>
            <person name="Zheng X."/>
            <person name="Cao C."/>
            <person name="Yi Q."/>
            <person name="Zhu Y."/>
            <person name="Wang L."/>
            <person name="Dong Z."/>
            <person name="Huang Y."/>
            <person name="Huang L."/>
            <person name="Du W."/>
        </authorList>
    </citation>
    <scope>NUCLEOTIDE SEQUENCE [LARGE SCALE GENOMIC DNA]</scope>
    <source>
        <strain evidence="2 3">Z-D1-2</strain>
    </source>
</reference>
<comment type="caution">
    <text evidence="2">The sequence shown here is derived from an EMBL/GenBank/DDBJ whole genome shotgun (WGS) entry which is preliminary data.</text>
</comment>
<feature type="chain" id="PRO_5015542666" evidence="1">
    <location>
        <begin position="20"/>
        <end position="294"/>
    </location>
</feature>
<accession>A0A2T4DRF9</accession>
<dbReference type="Proteomes" id="UP000240608">
    <property type="component" value="Unassembled WGS sequence"/>
</dbReference>
<dbReference type="AlphaFoldDB" id="A0A2T4DRF9"/>
<sequence length="294" mass="33844">MKKLFLLAAMVFSLLSAKAQILKRSTVDEIKQGRVIVALKDDERLNEVWRAAIEKRWNYTEIIDYVPEDDAFDKLKADEVDYVLYLDTKVVARSRDYNRGGFTYSYRNEGMAIALRTGKRANAAIQYIPPFGDDNEYTEAFINFGLDAFQYQFEIITSKELKSNTNLYAKFNENGNELKEKTLLVLAEWIHKKISIEEVKEIYEGKIEAVPFADWKEAIMEKQEGKAYVVVVPIPLGRSYVYYHYLMDAATGRILGMGQPKVSFGVNIGAYNYSKNNSGFVNEKNLEIYNELMD</sequence>
<evidence type="ECO:0000313" key="2">
    <source>
        <dbReference type="EMBL" id="PTB96387.1"/>
    </source>
</evidence>
<keyword evidence="1" id="KW-0732">Signal</keyword>
<evidence type="ECO:0000256" key="1">
    <source>
        <dbReference type="SAM" id="SignalP"/>
    </source>
</evidence>
<organism evidence="2 3">
    <name type="scientific">Marivirga lumbricoides</name>
    <dbReference type="NCBI Taxonomy" id="1046115"/>
    <lineage>
        <taxon>Bacteria</taxon>
        <taxon>Pseudomonadati</taxon>
        <taxon>Bacteroidota</taxon>
        <taxon>Cytophagia</taxon>
        <taxon>Cytophagales</taxon>
        <taxon>Marivirgaceae</taxon>
        <taxon>Marivirga</taxon>
    </lineage>
</organism>
<feature type="signal peptide" evidence="1">
    <location>
        <begin position="1"/>
        <end position="19"/>
    </location>
</feature>
<dbReference type="EMBL" id="PYVU01000053">
    <property type="protein sequence ID" value="PTB96387.1"/>
    <property type="molecule type" value="Genomic_DNA"/>
</dbReference>